<feature type="compositionally biased region" description="Low complexity" evidence="8">
    <location>
        <begin position="437"/>
        <end position="453"/>
    </location>
</feature>
<dbReference type="Gene3D" id="1.20.140.20">
    <property type="entry name" value="Alpha-ketoacid/pyruvate dehydrogenase kinase, N-terminal domain"/>
    <property type="match status" value="1"/>
</dbReference>
<keyword evidence="5 7" id="KW-0067">ATP-binding</keyword>
<evidence type="ECO:0000256" key="8">
    <source>
        <dbReference type="SAM" id="MobiDB-lite"/>
    </source>
</evidence>
<dbReference type="AlphaFoldDB" id="A0A316Z2J1"/>
<dbReference type="STRING" id="58919.A0A316Z2J1"/>
<dbReference type="GO" id="GO:0010906">
    <property type="term" value="P:regulation of glucose metabolic process"/>
    <property type="evidence" value="ECO:0007669"/>
    <property type="project" value="TreeGrafter"/>
</dbReference>
<evidence type="ECO:0000256" key="4">
    <source>
        <dbReference type="ARBA" id="ARBA00022777"/>
    </source>
</evidence>
<dbReference type="EMBL" id="KZ819305">
    <property type="protein sequence ID" value="PWN95304.1"/>
    <property type="molecule type" value="Genomic_DNA"/>
</dbReference>
<organism evidence="10 11">
    <name type="scientific">Tilletiopsis washingtonensis</name>
    <dbReference type="NCBI Taxonomy" id="58919"/>
    <lineage>
        <taxon>Eukaryota</taxon>
        <taxon>Fungi</taxon>
        <taxon>Dikarya</taxon>
        <taxon>Basidiomycota</taxon>
        <taxon>Ustilaginomycotina</taxon>
        <taxon>Exobasidiomycetes</taxon>
        <taxon>Entylomatales</taxon>
        <taxon>Entylomatales incertae sedis</taxon>
        <taxon>Tilletiopsis</taxon>
    </lineage>
</organism>
<dbReference type="SUPFAM" id="SSF55874">
    <property type="entry name" value="ATPase domain of HSP90 chaperone/DNA topoisomerase II/histidine kinase"/>
    <property type="match status" value="2"/>
</dbReference>
<comment type="similarity">
    <text evidence="1 7">Belongs to the PDK/BCKDK protein kinase family.</text>
</comment>
<evidence type="ECO:0000259" key="9">
    <source>
        <dbReference type="Pfam" id="PF10436"/>
    </source>
</evidence>
<evidence type="ECO:0000256" key="2">
    <source>
        <dbReference type="ARBA" id="ARBA00022679"/>
    </source>
</evidence>
<dbReference type="GO" id="GO:0005759">
    <property type="term" value="C:mitochondrial matrix"/>
    <property type="evidence" value="ECO:0007669"/>
    <property type="project" value="UniProtKB-SubCell"/>
</dbReference>
<dbReference type="GO" id="GO:0005524">
    <property type="term" value="F:ATP binding"/>
    <property type="evidence" value="ECO:0007669"/>
    <property type="project" value="UniProtKB-UniRule"/>
</dbReference>
<dbReference type="RefSeq" id="XP_025595583.1">
    <property type="nucleotide sequence ID" value="XM_025741061.1"/>
</dbReference>
<feature type="region of interest" description="Disordered" evidence="8">
    <location>
        <begin position="565"/>
        <end position="593"/>
    </location>
</feature>
<dbReference type="Pfam" id="PF10436">
    <property type="entry name" value="BCDHK_Adom3"/>
    <property type="match status" value="1"/>
</dbReference>
<name>A0A316Z2J1_9BASI</name>
<keyword evidence="3 7" id="KW-0547">Nucleotide-binding</keyword>
<accession>A0A316Z2J1</accession>
<feature type="domain" description="Branched-chain alpha-ketoacid dehydrogenase kinase/Pyruvate dehydrogenase kinase N-terminal" evidence="9">
    <location>
        <begin position="91"/>
        <end position="269"/>
    </location>
</feature>
<reference evidence="10 11" key="1">
    <citation type="journal article" date="2018" name="Mol. Biol. Evol.">
        <title>Broad Genomic Sampling Reveals a Smut Pathogenic Ancestry of the Fungal Clade Ustilaginomycotina.</title>
        <authorList>
            <person name="Kijpornyongpan T."/>
            <person name="Mondo S.J."/>
            <person name="Barry K."/>
            <person name="Sandor L."/>
            <person name="Lee J."/>
            <person name="Lipzen A."/>
            <person name="Pangilinan J."/>
            <person name="LaButti K."/>
            <person name="Hainaut M."/>
            <person name="Henrissat B."/>
            <person name="Grigoriev I.V."/>
            <person name="Spatafora J.W."/>
            <person name="Aime M.C."/>
        </authorList>
    </citation>
    <scope>NUCLEOTIDE SEQUENCE [LARGE SCALE GENOMIC DNA]</scope>
    <source>
        <strain evidence="10 11">MCA 4186</strain>
    </source>
</reference>
<dbReference type="InterPro" id="IPR018955">
    <property type="entry name" value="BCDHK/PDK_N"/>
</dbReference>
<dbReference type="Gene3D" id="3.30.565.10">
    <property type="entry name" value="Histidine kinase-like ATPase, C-terminal domain"/>
    <property type="match status" value="2"/>
</dbReference>
<dbReference type="OrthoDB" id="3264224at2759"/>
<dbReference type="EC" id="2.7.11.-" evidence="7"/>
<comment type="subcellular location">
    <subcellularLocation>
        <location evidence="7">Mitochondrion matrix</location>
    </subcellularLocation>
</comment>
<keyword evidence="4 7" id="KW-0418">Kinase</keyword>
<dbReference type="PANTHER" id="PTHR11947">
    <property type="entry name" value="PYRUVATE DEHYDROGENASE KINASE"/>
    <property type="match status" value="1"/>
</dbReference>
<dbReference type="InterPro" id="IPR036890">
    <property type="entry name" value="HATPase_C_sf"/>
</dbReference>
<feature type="region of interest" description="Disordered" evidence="8">
    <location>
        <begin position="436"/>
        <end position="471"/>
    </location>
</feature>
<evidence type="ECO:0000256" key="6">
    <source>
        <dbReference type="ARBA" id="ARBA00023128"/>
    </source>
</evidence>
<dbReference type="SUPFAM" id="SSF69012">
    <property type="entry name" value="alpha-ketoacid dehydrogenase kinase, N-terminal domain"/>
    <property type="match status" value="1"/>
</dbReference>
<feature type="compositionally biased region" description="Polar residues" evidence="8">
    <location>
        <begin position="30"/>
        <end position="46"/>
    </location>
</feature>
<gene>
    <name evidence="10" type="ORF">FA09DRAFT_322716</name>
</gene>
<dbReference type="PANTHER" id="PTHR11947:SF25">
    <property type="entry name" value="[PYRUVATE DEHYDROGENASE (ACETYL-TRANSFERRING)] KINASE 2, MITOCHONDRIAL"/>
    <property type="match status" value="1"/>
</dbReference>
<sequence length="640" mass="70581">MRARQARAVLSRLGSGTPSAPSQPPLRALATSSPSLAPQPRSSWTTAPRHASPGAGGTSAAPNEDPSASLGRHFYLNKVLEAYAARPATRMTLRQLVFFGRRLGGDREKILRSANYVRQELPVRLAHRIRDLQALPFVVMTNKHLGEVYNKYWHAFETFRRFPQIRSMEDNEAFCATLKAALDDHLTIIPSLTIGIVEASAHLPPDRLDRFMERMLRSRIARRVLAEQHIALSEALDDPFHFFNDMASDPTSADAPAAAAGPGEHVGIIYTQLCVSEVVRKGVRLLREMFAREMGRMPNDEWIPEVAVDGDLEARFAYIPEHLEYIIFELLKNAMSAVMRRPMEERDVIPIRVTIVEGPPDEDLIVRISDCGGGLPDLVEEITSRQEQLSLPPKASAHAHPLLAAVSEGRDPPAYTDDELPASSLNLDGVLPARQGSISTFSSSSSSSSSSSASRRRSSSPRERKADATAGDQALIDVLTSFSSVRRRLELEEEMRQRRRHKQQPPTLGLATSEKFRITDTGIGSQERLDALRSVRVFKGTVAEQLSVATSQAVDATSIGVNTASRVQEKQPSWVPRGDDGTPAHASRPETGLGLPMTRIYTEFLGGRLSLRSVDGGGLDVYLRLQKLGDEKERIDDIEM</sequence>
<dbReference type="Proteomes" id="UP000245946">
    <property type="component" value="Unassembled WGS sequence"/>
</dbReference>
<evidence type="ECO:0000313" key="11">
    <source>
        <dbReference type="Proteomes" id="UP000245946"/>
    </source>
</evidence>
<proteinExistence type="inferred from homology"/>
<dbReference type="GeneID" id="37268605"/>
<keyword evidence="11" id="KW-1185">Reference proteome</keyword>
<evidence type="ECO:0000256" key="1">
    <source>
        <dbReference type="ARBA" id="ARBA00006155"/>
    </source>
</evidence>
<protein>
    <recommendedName>
        <fullName evidence="7">Protein-serine/threonine kinase</fullName>
        <ecNumber evidence="7">2.7.11.-</ecNumber>
    </recommendedName>
</protein>
<evidence type="ECO:0000256" key="3">
    <source>
        <dbReference type="ARBA" id="ARBA00022741"/>
    </source>
</evidence>
<evidence type="ECO:0000313" key="10">
    <source>
        <dbReference type="EMBL" id="PWN95304.1"/>
    </source>
</evidence>
<evidence type="ECO:0000256" key="5">
    <source>
        <dbReference type="ARBA" id="ARBA00022840"/>
    </source>
</evidence>
<dbReference type="InterPro" id="IPR036784">
    <property type="entry name" value="AK/P_DHK_N_sf"/>
</dbReference>
<keyword evidence="2 7" id="KW-0808">Transferase</keyword>
<keyword evidence="6 7" id="KW-0496">Mitochondrion</keyword>
<evidence type="ECO:0000256" key="7">
    <source>
        <dbReference type="RuleBase" id="RU366032"/>
    </source>
</evidence>
<feature type="region of interest" description="Disordered" evidence="8">
    <location>
        <begin position="1"/>
        <end position="66"/>
    </location>
</feature>
<dbReference type="InterPro" id="IPR039028">
    <property type="entry name" value="BCKD/PDK"/>
</dbReference>
<dbReference type="GO" id="GO:0004740">
    <property type="term" value="F:pyruvate dehydrogenase (acetyl-transferring) kinase activity"/>
    <property type="evidence" value="ECO:0007669"/>
    <property type="project" value="TreeGrafter"/>
</dbReference>